<evidence type="ECO:0000256" key="4">
    <source>
        <dbReference type="PROSITE-ProRule" id="PRU00335"/>
    </source>
</evidence>
<dbReference type="RefSeq" id="WP_005204408.1">
    <property type="nucleotide sequence ID" value="NZ_BAFC01000045.1"/>
</dbReference>
<dbReference type="InterPro" id="IPR009057">
    <property type="entry name" value="Homeodomain-like_sf"/>
</dbReference>
<evidence type="ECO:0000256" key="2">
    <source>
        <dbReference type="ARBA" id="ARBA00023125"/>
    </source>
</evidence>
<keyword evidence="7" id="KW-1185">Reference proteome</keyword>
<gene>
    <name evidence="6" type="ORF">GOSPT_045_01670</name>
</gene>
<organism evidence="6 7">
    <name type="scientific">Gordonia sputi NBRC 100414</name>
    <dbReference type="NCBI Taxonomy" id="1089453"/>
    <lineage>
        <taxon>Bacteria</taxon>
        <taxon>Bacillati</taxon>
        <taxon>Actinomycetota</taxon>
        <taxon>Actinomycetes</taxon>
        <taxon>Mycobacteriales</taxon>
        <taxon>Gordoniaceae</taxon>
        <taxon>Gordonia</taxon>
    </lineage>
</organism>
<evidence type="ECO:0000256" key="3">
    <source>
        <dbReference type="ARBA" id="ARBA00023163"/>
    </source>
</evidence>
<reference evidence="6 7" key="1">
    <citation type="submission" date="2012-02" db="EMBL/GenBank/DDBJ databases">
        <title>Whole genome shotgun sequence of Gordonia sputi NBRC 100414.</title>
        <authorList>
            <person name="Yoshida I."/>
            <person name="Hosoyama A."/>
            <person name="Tsuchikane K."/>
            <person name="Katsumata H."/>
            <person name="Yamazaki S."/>
            <person name="Fujita N."/>
        </authorList>
    </citation>
    <scope>NUCLEOTIDE SEQUENCE [LARGE SCALE GENOMIC DNA]</scope>
    <source>
        <strain evidence="6 7">NBRC 100414</strain>
    </source>
</reference>
<dbReference type="SUPFAM" id="SSF46689">
    <property type="entry name" value="Homeodomain-like"/>
    <property type="match status" value="1"/>
</dbReference>
<dbReference type="eggNOG" id="COG1309">
    <property type="taxonomic scope" value="Bacteria"/>
</dbReference>
<evidence type="ECO:0000256" key="1">
    <source>
        <dbReference type="ARBA" id="ARBA00023015"/>
    </source>
</evidence>
<evidence type="ECO:0000313" key="6">
    <source>
        <dbReference type="EMBL" id="GAB38528.1"/>
    </source>
</evidence>
<name>H5TYH0_9ACTN</name>
<keyword evidence="2 4" id="KW-0238">DNA-binding</keyword>
<dbReference type="AlphaFoldDB" id="H5TYH0"/>
<keyword evidence="1" id="KW-0805">Transcription regulation</keyword>
<dbReference type="PANTHER" id="PTHR47506">
    <property type="entry name" value="TRANSCRIPTIONAL REGULATORY PROTEIN"/>
    <property type="match status" value="1"/>
</dbReference>
<proteinExistence type="predicted"/>
<dbReference type="InterPro" id="IPR001647">
    <property type="entry name" value="HTH_TetR"/>
</dbReference>
<protein>
    <submittedName>
        <fullName evidence="6">Putative TetR family transcriptional regulator</fullName>
    </submittedName>
</protein>
<sequence>MGRTATFDRAELVGVARDLFWRRGFGEVSVTDIEKATRVGRSSIYHAFGSMRGLFDAAVEDYLDAVVRPRLAGLVADDVSPDALIDYLAGLRDAILTIAQTGGAPAGCLILTASATPIGSDETVHAVIESYRAELASAVLRGVRALLPDATPSVVDHHTRLTVAAIIAAQCLARIDTAEAARTLDAAAEALNAAAALEG</sequence>
<dbReference type="EMBL" id="BAFC01000045">
    <property type="protein sequence ID" value="GAB38528.1"/>
    <property type="molecule type" value="Genomic_DNA"/>
</dbReference>
<dbReference type="Proteomes" id="UP000005845">
    <property type="component" value="Unassembled WGS sequence"/>
</dbReference>
<accession>H5TYH0</accession>
<feature type="domain" description="HTH tetR-type" evidence="5">
    <location>
        <begin position="6"/>
        <end position="66"/>
    </location>
</feature>
<comment type="caution">
    <text evidence="6">The sequence shown here is derived from an EMBL/GenBank/DDBJ whole genome shotgun (WGS) entry which is preliminary data.</text>
</comment>
<dbReference type="PROSITE" id="PS50977">
    <property type="entry name" value="HTH_TETR_2"/>
    <property type="match status" value="1"/>
</dbReference>
<feature type="DNA-binding region" description="H-T-H motif" evidence="4">
    <location>
        <begin position="29"/>
        <end position="48"/>
    </location>
</feature>
<evidence type="ECO:0000313" key="7">
    <source>
        <dbReference type="Proteomes" id="UP000005845"/>
    </source>
</evidence>
<evidence type="ECO:0000259" key="5">
    <source>
        <dbReference type="PROSITE" id="PS50977"/>
    </source>
</evidence>
<keyword evidence="3" id="KW-0804">Transcription</keyword>
<dbReference type="Pfam" id="PF00440">
    <property type="entry name" value="TetR_N"/>
    <property type="match status" value="1"/>
</dbReference>
<dbReference type="Gene3D" id="1.10.357.10">
    <property type="entry name" value="Tetracycline Repressor, domain 2"/>
    <property type="match status" value="1"/>
</dbReference>
<dbReference type="GO" id="GO:0003677">
    <property type="term" value="F:DNA binding"/>
    <property type="evidence" value="ECO:0007669"/>
    <property type="project" value="UniProtKB-UniRule"/>
</dbReference>
<dbReference type="PANTHER" id="PTHR47506:SF1">
    <property type="entry name" value="HTH-TYPE TRANSCRIPTIONAL REGULATOR YJDC"/>
    <property type="match status" value="1"/>
</dbReference>